<evidence type="ECO:0000256" key="17">
    <source>
        <dbReference type="ARBA" id="ARBA00023264"/>
    </source>
</evidence>
<comment type="subcellular location">
    <subcellularLocation>
        <location evidence="2">Cell membrane</location>
        <topology evidence="2">Multi-pass membrane protein</topology>
    </subcellularLocation>
</comment>
<evidence type="ECO:0000256" key="18">
    <source>
        <dbReference type="RuleBase" id="RU003938"/>
    </source>
</evidence>
<evidence type="ECO:0000256" key="11">
    <source>
        <dbReference type="ARBA" id="ARBA00022692"/>
    </source>
</evidence>
<evidence type="ECO:0000256" key="7">
    <source>
        <dbReference type="ARBA" id="ARBA00019373"/>
    </source>
</evidence>
<keyword evidence="8" id="KW-1003">Cell membrane</keyword>
<keyword evidence="17" id="KW-1208">Phospholipid metabolism</keyword>
<dbReference type="UniPathway" id="UPA00557">
    <property type="reaction ID" value="UER00614"/>
</dbReference>
<evidence type="ECO:0000256" key="16">
    <source>
        <dbReference type="ARBA" id="ARBA00023209"/>
    </source>
</evidence>
<dbReference type="GO" id="GO:0016024">
    <property type="term" value="P:CDP-diacylglycerol biosynthetic process"/>
    <property type="evidence" value="ECO:0007669"/>
    <property type="project" value="UniProtKB-UniPathway"/>
</dbReference>
<dbReference type="EC" id="2.7.7.41" evidence="6 18"/>
<keyword evidence="14" id="KW-0443">Lipid metabolism</keyword>
<evidence type="ECO:0000256" key="3">
    <source>
        <dbReference type="ARBA" id="ARBA00005119"/>
    </source>
</evidence>
<evidence type="ECO:0000256" key="1">
    <source>
        <dbReference type="ARBA" id="ARBA00001698"/>
    </source>
</evidence>
<dbReference type="GO" id="GO:0004605">
    <property type="term" value="F:phosphatidate cytidylyltransferase activity"/>
    <property type="evidence" value="ECO:0007669"/>
    <property type="project" value="UniProtKB-EC"/>
</dbReference>
<evidence type="ECO:0000256" key="5">
    <source>
        <dbReference type="ARBA" id="ARBA00010185"/>
    </source>
</evidence>
<comment type="caution">
    <text evidence="20">The sequence shown here is derived from an EMBL/GenBank/DDBJ whole genome shotgun (WGS) entry which is preliminary data.</text>
</comment>
<evidence type="ECO:0000313" key="21">
    <source>
        <dbReference type="Proteomes" id="UP000239366"/>
    </source>
</evidence>
<keyword evidence="15 19" id="KW-0472">Membrane</keyword>
<dbReference type="AlphaFoldDB" id="A0A2S7T6R3"/>
<evidence type="ECO:0000313" key="20">
    <source>
        <dbReference type="EMBL" id="PQJ15600.1"/>
    </source>
</evidence>
<evidence type="ECO:0000256" key="19">
    <source>
        <dbReference type="SAM" id="Phobius"/>
    </source>
</evidence>
<dbReference type="Pfam" id="PF01148">
    <property type="entry name" value="CTP_transf_1"/>
    <property type="match status" value="1"/>
</dbReference>
<dbReference type="PANTHER" id="PTHR46382">
    <property type="entry name" value="PHOSPHATIDATE CYTIDYLYLTRANSFERASE"/>
    <property type="match status" value="1"/>
</dbReference>
<dbReference type="GO" id="GO:0005886">
    <property type="term" value="C:plasma membrane"/>
    <property type="evidence" value="ECO:0007669"/>
    <property type="project" value="UniProtKB-SubCell"/>
</dbReference>
<dbReference type="EMBL" id="MQVX01000001">
    <property type="protein sequence ID" value="PQJ15600.1"/>
    <property type="molecule type" value="Genomic_DNA"/>
</dbReference>
<keyword evidence="12 18" id="KW-0548">Nucleotidyltransferase</keyword>
<dbReference type="PROSITE" id="PS01315">
    <property type="entry name" value="CDS"/>
    <property type="match status" value="1"/>
</dbReference>
<evidence type="ECO:0000256" key="15">
    <source>
        <dbReference type="ARBA" id="ARBA00023136"/>
    </source>
</evidence>
<accession>A0A2S7T6R3</accession>
<evidence type="ECO:0000256" key="6">
    <source>
        <dbReference type="ARBA" id="ARBA00012487"/>
    </source>
</evidence>
<evidence type="ECO:0000256" key="2">
    <source>
        <dbReference type="ARBA" id="ARBA00004651"/>
    </source>
</evidence>
<comment type="pathway">
    <text evidence="3 18">Phospholipid metabolism; CDP-diacylglycerol biosynthesis; CDP-diacylglycerol from sn-glycerol 3-phosphate: step 3/3.</text>
</comment>
<keyword evidence="9" id="KW-0444">Lipid biosynthesis</keyword>
<comment type="similarity">
    <text evidence="5 18">Belongs to the CDS family.</text>
</comment>
<sequence length="264" mass="29619">MQRIITGSVYVGLLLLCIFWGFETYAGLIFIFGLACLYELKKIIKLKSPLVYLLYIGLCAYFYWMPYGDYELWGMLGLTLLIQSQLIFSLFNPSAKRLNTLKKTGLSFFYVGGGILFLILLSRVTGEYSPELITGVMFLMWTNDSFAYLVGRRFGKHKWVPQISPKKSGEGYIGGLVFSLLMAWGISIYVPVLTLTEWLFLALVVIVFGNLGDLVESSFKRKAGVKDSGDLLPGHGGLLDRLDSLLIAAPFAFLMLHLLHYVSS</sequence>
<proteinExistence type="inferred from homology"/>
<evidence type="ECO:0000256" key="8">
    <source>
        <dbReference type="ARBA" id="ARBA00022475"/>
    </source>
</evidence>
<name>A0A2S7T6R3_9FLAO</name>
<evidence type="ECO:0000256" key="9">
    <source>
        <dbReference type="ARBA" id="ARBA00022516"/>
    </source>
</evidence>
<keyword evidence="16" id="KW-0594">Phospholipid biosynthesis</keyword>
<dbReference type="OrthoDB" id="9799199at2"/>
<feature type="transmembrane region" description="Helical" evidence="19">
    <location>
        <begin position="12"/>
        <end position="38"/>
    </location>
</feature>
<organism evidence="20 21">
    <name type="scientific">Aureicoccus marinus</name>
    <dbReference type="NCBI Taxonomy" id="754435"/>
    <lineage>
        <taxon>Bacteria</taxon>
        <taxon>Pseudomonadati</taxon>
        <taxon>Bacteroidota</taxon>
        <taxon>Flavobacteriia</taxon>
        <taxon>Flavobacteriales</taxon>
        <taxon>Flavobacteriaceae</taxon>
        <taxon>Aureicoccus</taxon>
    </lineage>
</organism>
<gene>
    <name evidence="20" type="ORF">BST99_07530</name>
</gene>
<keyword evidence="10 18" id="KW-0808">Transferase</keyword>
<evidence type="ECO:0000256" key="14">
    <source>
        <dbReference type="ARBA" id="ARBA00023098"/>
    </source>
</evidence>
<protein>
    <recommendedName>
        <fullName evidence="7 18">Phosphatidate cytidylyltransferase</fullName>
        <ecNumber evidence="6 18">2.7.7.41</ecNumber>
    </recommendedName>
</protein>
<dbReference type="PANTHER" id="PTHR46382:SF1">
    <property type="entry name" value="PHOSPHATIDATE CYTIDYLYLTRANSFERASE"/>
    <property type="match status" value="1"/>
</dbReference>
<keyword evidence="21" id="KW-1185">Reference proteome</keyword>
<evidence type="ECO:0000256" key="10">
    <source>
        <dbReference type="ARBA" id="ARBA00022679"/>
    </source>
</evidence>
<feature type="transmembrane region" description="Helical" evidence="19">
    <location>
        <begin position="72"/>
        <end position="92"/>
    </location>
</feature>
<comment type="pathway">
    <text evidence="4">Lipid metabolism.</text>
</comment>
<comment type="catalytic activity">
    <reaction evidence="1 18">
        <text>a 1,2-diacyl-sn-glycero-3-phosphate + CTP + H(+) = a CDP-1,2-diacyl-sn-glycerol + diphosphate</text>
        <dbReference type="Rhea" id="RHEA:16229"/>
        <dbReference type="ChEBI" id="CHEBI:15378"/>
        <dbReference type="ChEBI" id="CHEBI:33019"/>
        <dbReference type="ChEBI" id="CHEBI:37563"/>
        <dbReference type="ChEBI" id="CHEBI:58332"/>
        <dbReference type="ChEBI" id="CHEBI:58608"/>
        <dbReference type="EC" id="2.7.7.41"/>
    </reaction>
</comment>
<evidence type="ECO:0000256" key="13">
    <source>
        <dbReference type="ARBA" id="ARBA00022989"/>
    </source>
</evidence>
<feature type="transmembrane region" description="Helical" evidence="19">
    <location>
        <begin position="132"/>
        <end position="151"/>
    </location>
</feature>
<keyword evidence="11 18" id="KW-0812">Transmembrane</keyword>
<feature type="transmembrane region" description="Helical" evidence="19">
    <location>
        <begin position="172"/>
        <end position="192"/>
    </location>
</feature>
<reference evidence="21" key="1">
    <citation type="submission" date="2016-11" db="EMBL/GenBank/DDBJ databases">
        <title>Trade-off between light-utilization and light-protection in marine flavobacteria.</title>
        <authorList>
            <person name="Kumagai Y."/>
            <person name="Yoshizawa S."/>
            <person name="Kogure K."/>
        </authorList>
    </citation>
    <scope>NUCLEOTIDE SEQUENCE [LARGE SCALE GENOMIC DNA]</scope>
    <source>
        <strain evidence="21">SG-18</strain>
    </source>
</reference>
<dbReference type="RefSeq" id="WP_105001250.1">
    <property type="nucleotide sequence ID" value="NZ_MQVX01000001.1"/>
</dbReference>
<keyword evidence="13 19" id="KW-1133">Transmembrane helix</keyword>
<feature type="transmembrane region" description="Helical" evidence="19">
    <location>
        <begin position="104"/>
        <end position="126"/>
    </location>
</feature>
<feature type="transmembrane region" description="Helical" evidence="19">
    <location>
        <begin position="50"/>
        <end position="66"/>
    </location>
</feature>
<dbReference type="InterPro" id="IPR000374">
    <property type="entry name" value="PC_trans"/>
</dbReference>
<dbReference type="Proteomes" id="UP000239366">
    <property type="component" value="Unassembled WGS sequence"/>
</dbReference>
<evidence type="ECO:0000256" key="4">
    <source>
        <dbReference type="ARBA" id="ARBA00005189"/>
    </source>
</evidence>
<evidence type="ECO:0000256" key="12">
    <source>
        <dbReference type="ARBA" id="ARBA00022695"/>
    </source>
</evidence>
<feature type="transmembrane region" description="Helical" evidence="19">
    <location>
        <begin position="198"/>
        <end position="215"/>
    </location>
</feature>